<dbReference type="RefSeq" id="WP_015237760.1">
    <property type="nucleotide sequence ID" value="NC_020285.1"/>
</dbReference>
<dbReference type="EMBL" id="CP003807">
    <property type="protein sequence ID" value="AGF49488.1"/>
    <property type="molecule type" value="Genomic_DNA"/>
</dbReference>
<keyword evidence="3" id="KW-1185">Reference proteome</keyword>
<dbReference type="InterPro" id="IPR000086">
    <property type="entry name" value="NUDIX_hydrolase_dom"/>
</dbReference>
<protein>
    <submittedName>
        <fullName evidence="2">NUDIX-family hydrolase</fullName>
    </submittedName>
</protein>
<evidence type="ECO:0000313" key="3">
    <source>
        <dbReference type="Proteomes" id="UP000011563"/>
    </source>
</evidence>
<dbReference type="GO" id="GO:0016787">
    <property type="term" value="F:hydrolase activity"/>
    <property type="evidence" value="ECO:0007669"/>
    <property type="project" value="UniProtKB-KW"/>
</dbReference>
<organism evidence="2 3">
    <name type="scientific">Candidatus Kinetoplastidibacterium blastocrithidiae TCC012E</name>
    <dbReference type="NCBI Taxonomy" id="1208922"/>
    <lineage>
        <taxon>Bacteria</taxon>
        <taxon>Pseudomonadati</taxon>
        <taxon>Pseudomonadota</taxon>
        <taxon>Betaproteobacteria</taxon>
        <taxon>Candidatus Kinetoplastidibacterium</taxon>
    </lineage>
</organism>
<name>M1LAF7_9PROT</name>
<dbReference type="SUPFAM" id="SSF55811">
    <property type="entry name" value="Nudix"/>
    <property type="match status" value="1"/>
</dbReference>
<dbReference type="Proteomes" id="UP000011563">
    <property type="component" value="Chromosome"/>
</dbReference>
<accession>M1LAF7</accession>
<dbReference type="Pfam" id="PF00293">
    <property type="entry name" value="NUDIX"/>
    <property type="match status" value="1"/>
</dbReference>
<dbReference type="HOGENOM" id="CLU_048013_1_2_4"/>
<evidence type="ECO:0000259" key="1">
    <source>
        <dbReference type="PROSITE" id="PS51462"/>
    </source>
</evidence>
<dbReference type="KEGG" id="kbt:BCUE_0246"/>
<gene>
    <name evidence="2" type="ORF">BCUE_0246</name>
</gene>
<sequence>MNNRSINEINNLRAFFYKLCSPPIHDNKKNKFLIIMINKKKCGISSIETCEILQQHGLGYINGTNLHIGNENISVKDLGELLLNATKILKSEYKIKKWNNELLDIIGPNYEILGYIERSAARILGFKTRSVHMNSWLNNKELWVSKRSHKKTIDPGKLETIVGGLVSKGEKPEQALTRECYEEANLIERNILASSKLSRIFNIKKNTEEGYQIEELLSKTSLLKESFYPKNNDGEVAIFKKMRIEEITPEILSDSFTIESSIIILSDIIKLMTIRNYLNIS</sequence>
<dbReference type="AlphaFoldDB" id="M1LAF7"/>
<dbReference type="InterPro" id="IPR015797">
    <property type="entry name" value="NUDIX_hydrolase-like_dom_sf"/>
</dbReference>
<dbReference type="PATRIC" id="fig|1208922.3.peg.35"/>
<evidence type="ECO:0000313" key="2">
    <source>
        <dbReference type="EMBL" id="AGF49488.1"/>
    </source>
</evidence>
<reference evidence="2 3" key="1">
    <citation type="journal article" date="2013" name="Genome Biol. Evol.">
        <title>Genome evolution and phylogenomic analysis of candidatus kinetoplastibacterium, the betaproteobacterial endosymbionts of strigomonas and angomonas.</title>
        <authorList>
            <person name="Alves J.M."/>
            <person name="Serrano M.G."/>
            <person name="Maia da Silva F."/>
            <person name="Voegtly L.J."/>
            <person name="Matveyev A.V."/>
            <person name="Teixeira M.M."/>
            <person name="Camargo E.P."/>
            <person name="Buck G.A."/>
        </authorList>
    </citation>
    <scope>NUCLEOTIDE SEQUENCE [LARGE SCALE GENOMIC DNA]</scope>
    <source>
        <strain evidence="2 3">TCC012E</strain>
    </source>
</reference>
<dbReference type="Gene3D" id="3.90.79.10">
    <property type="entry name" value="Nucleoside Triphosphate Pyrophosphohydrolase"/>
    <property type="match status" value="1"/>
</dbReference>
<keyword evidence="2" id="KW-0378">Hydrolase</keyword>
<proteinExistence type="predicted"/>
<dbReference type="PROSITE" id="PS51462">
    <property type="entry name" value="NUDIX"/>
    <property type="match status" value="1"/>
</dbReference>
<feature type="domain" description="Nudix hydrolase" evidence="1">
    <location>
        <begin position="116"/>
        <end position="266"/>
    </location>
</feature>